<dbReference type="InterPro" id="IPR013424">
    <property type="entry name" value="Ice-binding_C"/>
</dbReference>
<sequence>PGKGAMNHLREKAFGWSTAGILALLLAGPAHALPFDINVIFGGGLSPSQQAVFTEAENTWESLLPGYQAGISITSLDITASGIAIDGPGGILGSAGPTYGTDQGGFILSTDGIMQFDTADLSVLETSGDLVDVILHEMAHVVGLGTLWELNGVYVNGTGQYTGAAALAAYQAEFDLAATFVPVELDGGAGTANGHWDETWAGGPNELMTGWLNAPTFISNTTVRSFVDIGYVPEPGTLLLLGLGLVGLAAARRRRSLH</sequence>
<feature type="non-terminal residue" evidence="2">
    <location>
        <position position="1"/>
    </location>
</feature>
<feature type="domain" description="Ice-binding protein C-terminal" evidence="1">
    <location>
        <begin position="232"/>
        <end position="254"/>
    </location>
</feature>
<comment type="caution">
    <text evidence="2">The sequence shown here is derived from an EMBL/GenBank/DDBJ whole genome shotgun (WGS) entry which is preliminary data.</text>
</comment>
<dbReference type="SUPFAM" id="SSF55486">
    <property type="entry name" value="Metalloproteases ('zincins'), catalytic domain"/>
    <property type="match status" value="2"/>
</dbReference>
<reference evidence="2" key="1">
    <citation type="journal article" date="2014" name="Front. Microbiol.">
        <title>High frequency of phylogenetically diverse reductive dehalogenase-homologous genes in deep subseafloor sedimentary metagenomes.</title>
        <authorList>
            <person name="Kawai M."/>
            <person name="Futagami T."/>
            <person name="Toyoda A."/>
            <person name="Takaki Y."/>
            <person name="Nishi S."/>
            <person name="Hori S."/>
            <person name="Arai W."/>
            <person name="Tsubouchi T."/>
            <person name="Morono Y."/>
            <person name="Uchiyama I."/>
            <person name="Ito T."/>
            <person name="Fujiyama A."/>
            <person name="Inagaki F."/>
            <person name="Takami H."/>
        </authorList>
    </citation>
    <scope>NUCLEOTIDE SEQUENCE</scope>
    <source>
        <strain evidence="2">Expedition CK06-06</strain>
    </source>
</reference>
<name>X0WG93_9ZZZZ</name>
<accession>X0WG93</accession>
<dbReference type="NCBIfam" id="TIGR02595">
    <property type="entry name" value="PEP_CTERM"/>
    <property type="match status" value="1"/>
</dbReference>
<dbReference type="Gene3D" id="3.90.132.10">
    <property type="entry name" value="Leishmanolysin , domain 2"/>
    <property type="match status" value="1"/>
</dbReference>
<dbReference type="AlphaFoldDB" id="X0WG93"/>
<protein>
    <recommendedName>
        <fullName evidence="1">Ice-binding protein C-terminal domain-containing protein</fullName>
    </recommendedName>
</protein>
<dbReference type="Pfam" id="PF07589">
    <property type="entry name" value="PEP-CTERM"/>
    <property type="match status" value="1"/>
</dbReference>
<proteinExistence type="predicted"/>
<dbReference type="EMBL" id="BARS01030472">
    <property type="protein sequence ID" value="GAG22217.1"/>
    <property type="molecule type" value="Genomic_DNA"/>
</dbReference>
<evidence type="ECO:0000259" key="1">
    <source>
        <dbReference type="Pfam" id="PF07589"/>
    </source>
</evidence>
<organism evidence="2">
    <name type="scientific">marine sediment metagenome</name>
    <dbReference type="NCBI Taxonomy" id="412755"/>
    <lineage>
        <taxon>unclassified sequences</taxon>
        <taxon>metagenomes</taxon>
        <taxon>ecological metagenomes</taxon>
    </lineage>
</organism>
<gene>
    <name evidence="2" type="ORF">S01H1_47528</name>
</gene>
<evidence type="ECO:0000313" key="2">
    <source>
        <dbReference type="EMBL" id="GAG22217.1"/>
    </source>
</evidence>